<dbReference type="EMBL" id="NKCZ01000033">
    <property type="protein sequence ID" value="POD89230.1"/>
    <property type="molecule type" value="Genomic_DNA"/>
</dbReference>
<dbReference type="RefSeq" id="WP_064578591.1">
    <property type="nucleotide sequence ID" value="NZ_CP187568.1"/>
</dbReference>
<proteinExistence type="predicted"/>
<dbReference type="AlphaFoldDB" id="A0A2S3UA14"/>
<evidence type="ECO:0000313" key="1">
    <source>
        <dbReference type="EMBL" id="POD89230.1"/>
    </source>
</evidence>
<reference evidence="1 2" key="1">
    <citation type="submission" date="2017-06" db="EMBL/GenBank/DDBJ databases">
        <title>Genome sequence of Lactobacillus plantarum subsp. plantarum strain SRCM101258.</title>
        <authorList>
            <person name="Cho S.H."/>
        </authorList>
    </citation>
    <scope>NUCLEOTIDE SEQUENCE [LARGE SCALE GENOMIC DNA]</scope>
    <source>
        <strain evidence="1 2">SRCM101258</strain>
    </source>
</reference>
<sequence length="130" mass="15414">MENIVPREKWLYNDRGMMNWMWWILADHSAYLESEQKHQQINPVKPEMTIAEINRLLQSNWQQRMAITIQLNVIRQDWYAPAVTGTVVGFNDECTYLQLTDGALKAIKVQTIRNVSLADRTKWWLYDDSI</sequence>
<gene>
    <name evidence="1" type="ORF">S101258_00089</name>
</gene>
<dbReference type="Proteomes" id="UP000236990">
    <property type="component" value="Unassembled WGS sequence"/>
</dbReference>
<comment type="caution">
    <text evidence="1">The sequence shown here is derived from an EMBL/GenBank/DDBJ whole genome shotgun (WGS) entry which is preliminary data.</text>
</comment>
<protein>
    <recommendedName>
        <fullName evidence="3">DNA-directed RNA polymerase beta subunit</fullName>
    </recommendedName>
</protein>
<evidence type="ECO:0008006" key="3">
    <source>
        <dbReference type="Google" id="ProtNLM"/>
    </source>
</evidence>
<accession>A0A2S3UA14</accession>
<organism evidence="1 2">
    <name type="scientific">Lactiplantibacillus plantarum subsp. plantarum</name>
    <dbReference type="NCBI Taxonomy" id="337330"/>
    <lineage>
        <taxon>Bacteria</taxon>
        <taxon>Bacillati</taxon>
        <taxon>Bacillota</taxon>
        <taxon>Bacilli</taxon>
        <taxon>Lactobacillales</taxon>
        <taxon>Lactobacillaceae</taxon>
        <taxon>Lactiplantibacillus</taxon>
    </lineage>
</organism>
<name>A0A2S3UA14_LACPN</name>
<evidence type="ECO:0000313" key="2">
    <source>
        <dbReference type="Proteomes" id="UP000236990"/>
    </source>
</evidence>